<evidence type="ECO:0000256" key="3">
    <source>
        <dbReference type="ARBA" id="ARBA00022692"/>
    </source>
</evidence>
<feature type="transmembrane region" description="Helical" evidence="6">
    <location>
        <begin position="237"/>
        <end position="258"/>
    </location>
</feature>
<dbReference type="EMBL" id="UOGD01000104">
    <property type="protein sequence ID" value="VAX18506.1"/>
    <property type="molecule type" value="Genomic_DNA"/>
</dbReference>
<feature type="transmembrane region" description="Helical" evidence="6">
    <location>
        <begin position="52"/>
        <end position="69"/>
    </location>
</feature>
<dbReference type="InterPro" id="IPR001123">
    <property type="entry name" value="LeuE-type"/>
</dbReference>
<dbReference type="AlphaFoldDB" id="A0A3B1BJL6"/>
<comment type="subcellular location">
    <subcellularLocation>
        <location evidence="1">Cell membrane</location>
        <topology evidence="1">Multi-pass membrane protein</topology>
    </subcellularLocation>
</comment>
<dbReference type="GO" id="GO:0005886">
    <property type="term" value="C:plasma membrane"/>
    <property type="evidence" value="ECO:0007669"/>
    <property type="project" value="UniProtKB-SubCell"/>
</dbReference>
<proteinExistence type="predicted"/>
<dbReference type="Pfam" id="PF01810">
    <property type="entry name" value="LysE"/>
    <property type="match status" value="1"/>
</dbReference>
<reference evidence="7" key="1">
    <citation type="submission" date="2018-06" db="EMBL/GenBank/DDBJ databases">
        <authorList>
            <person name="Zhirakovskaya E."/>
        </authorList>
    </citation>
    <scope>NUCLEOTIDE SEQUENCE</scope>
</reference>
<feature type="transmembrane region" description="Helical" evidence="6">
    <location>
        <begin position="205"/>
        <end position="225"/>
    </location>
</feature>
<evidence type="ECO:0000256" key="5">
    <source>
        <dbReference type="ARBA" id="ARBA00023136"/>
    </source>
</evidence>
<feature type="transmembrane region" description="Helical" evidence="6">
    <location>
        <begin position="133"/>
        <end position="153"/>
    </location>
</feature>
<keyword evidence="2" id="KW-1003">Cell membrane</keyword>
<feature type="transmembrane region" description="Helical" evidence="6">
    <location>
        <begin position="75"/>
        <end position="95"/>
    </location>
</feature>
<protein>
    <submittedName>
        <fullName evidence="7">Uncharacterized protein</fullName>
    </submittedName>
</protein>
<evidence type="ECO:0000313" key="7">
    <source>
        <dbReference type="EMBL" id="VAX18506.1"/>
    </source>
</evidence>
<evidence type="ECO:0000256" key="2">
    <source>
        <dbReference type="ARBA" id="ARBA00022475"/>
    </source>
</evidence>
<evidence type="ECO:0000256" key="6">
    <source>
        <dbReference type="SAM" id="Phobius"/>
    </source>
</evidence>
<evidence type="ECO:0000256" key="1">
    <source>
        <dbReference type="ARBA" id="ARBA00004651"/>
    </source>
</evidence>
<dbReference type="PANTHER" id="PTHR30086:SF20">
    <property type="entry name" value="ARGININE EXPORTER PROTEIN ARGO-RELATED"/>
    <property type="match status" value="1"/>
</dbReference>
<gene>
    <name evidence="7" type="ORF">MNBD_IGNAVI01-2190</name>
</gene>
<name>A0A3B1BJL6_9ZZZZ</name>
<keyword evidence="3 6" id="KW-0812">Transmembrane</keyword>
<dbReference type="PANTHER" id="PTHR30086">
    <property type="entry name" value="ARGININE EXPORTER PROTEIN ARGO"/>
    <property type="match status" value="1"/>
</dbReference>
<accession>A0A3B1BJL6</accession>
<evidence type="ECO:0000256" key="4">
    <source>
        <dbReference type="ARBA" id="ARBA00022989"/>
    </source>
</evidence>
<feature type="transmembrane region" description="Helical" evidence="6">
    <location>
        <begin position="6"/>
        <end position="31"/>
    </location>
</feature>
<keyword evidence="5 6" id="KW-0472">Membrane</keyword>
<dbReference type="GO" id="GO:0015171">
    <property type="term" value="F:amino acid transmembrane transporter activity"/>
    <property type="evidence" value="ECO:0007669"/>
    <property type="project" value="TreeGrafter"/>
</dbReference>
<organism evidence="7">
    <name type="scientific">hydrothermal vent metagenome</name>
    <dbReference type="NCBI Taxonomy" id="652676"/>
    <lineage>
        <taxon>unclassified sequences</taxon>
        <taxon>metagenomes</taxon>
        <taxon>ecological metagenomes</taxon>
    </lineage>
</organism>
<keyword evidence="4 6" id="KW-1133">Transmembrane helix</keyword>
<sequence length="266" mass="29234">MIESLITVVLVGFSAGFIFSMPIAGPISIIITSNALKGNLKFCIRTASGASIIEFFYVLIAVFGLAMLFSLYSSIVPYVLIVGSIFLLIVGVRIIRTNLTLEDIERSEKSSERVEKKGGFRTGIFINLTNPSLFFGVLTSSFLVLSFASSIGLNTGGLDILVHENVTSLQEITGDELTKLDTTYIPQTHGDQEAQHSSYTLLLSLTYAFFLALGGFVWLTILAKLLVKYRNKIKIGLLNWTIRILGLILCGIGIYLLWESFNILLS</sequence>